<dbReference type="Proteomes" id="UP000005561">
    <property type="component" value="Unassembled WGS sequence"/>
</dbReference>
<evidence type="ECO:0000313" key="3">
    <source>
        <dbReference type="EMBL" id="EET58368.1"/>
    </source>
</evidence>
<feature type="domain" description="Acyl-ACP thioesterase-like C-terminal" evidence="2">
    <location>
        <begin position="158"/>
        <end position="216"/>
    </location>
</feature>
<dbReference type="InterPro" id="IPR049427">
    <property type="entry name" value="Acyl-ACP_TE_C"/>
</dbReference>
<feature type="domain" description="Acyl-ACP thioesterase N-terminal hotdog" evidence="1">
    <location>
        <begin position="3"/>
        <end position="121"/>
    </location>
</feature>
<dbReference type="OrthoDB" id="9801517at2"/>
<dbReference type="Pfam" id="PF20791">
    <property type="entry name" value="Acyl-ACP_TE_C"/>
    <property type="match status" value="1"/>
</dbReference>
<dbReference type="InterPro" id="IPR029069">
    <property type="entry name" value="HotDog_dom_sf"/>
</dbReference>
<name>C6LLV8_9FIRM</name>
<reference evidence="3" key="1">
    <citation type="submission" date="2009-07" db="EMBL/GenBank/DDBJ databases">
        <authorList>
            <person name="Weinstock G."/>
            <person name="Sodergren E."/>
            <person name="Clifton S."/>
            <person name="Fulton L."/>
            <person name="Fulton B."/>
            <person name="Courtney L."/>
            <person name="Fronick C."/>
            <person name="Harrison M."/>
            <person name="Strong C."/>
            <person name="Farmer C."/>
            <person name="Delahaunty K."/>
            <person name="Markovic C."/>
            <person name="Hall O."/>
            <person name="Minx P."/>
            <person name="Tomlinson C."/>
            <person name="Mitreva M."/>
            <person name="Nelson J."/>
            <person name="Hou S."/>
            <person name="Wollam A."/>
            <person name="Pepin K.H."/>
            <person name="Johnson M."/>
            <person name="Bhonagiri V."/>
            <person name="Nash W.E."/>
            <person name="Warren W."/>
            <person name="Chinwalla A."/>
            <person name="Mardis E.R."/>
            <person name="Wilson R.K."/>
        </authorList>
    </citation>
    <scope>NUCLEOTIDE SEQUENCE [LARGE SCALE GENOMIC DNA]</scope>
    <source>
        <strain evidence="3">DSM 14469</strain>
    </source>
</reference>
<dbReference type="EMBL" id="ACCL02000034">
    <property type="protein sequence ID" value="EET58368.1"/>
    <property type="molecule type" value="Genomic_DNA"/>
</dbReference>
<dbReference type="Gene3D" id="3.10.129.10">
    <property type="entry name" value="Hotdog Thioesterase"/>
    <property type="match status" value="1"/>
</dbReference>
<dbReference type="Pfam" id="PF01643">
    <property type="entry name" value="Acyl-ACP_TE"/>
    <property type="match status" value="1"/>
</dbReference>
<dbReference type="GO" id="GO:0006633">
    <property type="term" value="P:fatty acid biosynthetic process"/>
    <property type="evidence" value="ECO:0007669"/>
    <property type="project" value="InterPro"/>
</dbReference>
<protein>
    <submittedName>
        <fullName evidence="3">Acyl-ACP thioesterase</fullName>
    </submittedName>
</protein>
<dbReference type="GO" id="GO:0016790">
    <property type="term" value="F:thiolester hydrolase activity"/>
    <property type="evidence" value="ECO:0007669"/>
    <property type="project" value="InterPro"/>
</dbReference>
<sequence length="246" mass="29171">MIFEKQYLPQFREADRDGYVGLRGYMNYFQDMATHYMHNLGKGNDTIPEKYGIVWMYTKYRMQVFKKADFTGEIKLETWVPQWKLSSIIHQNLRISRDGEEYARGTLECCLYHLEKKRLVRLKEIEFPANIAENRDLAMPEFRKLPTEMAGMEYAYTHKIRYTDLDKTGHMTNLKYVDLFLNASDSGFYENFQIEELELHFLRQCYEKEVLHVYKKRDGRRLSLLAVNDDKVPCAAAELLGRKEGA</sequence>
<evidence type="ECO:0000259" key="1">
    <source>
        <dbReference type="Pfam" id="PF01643"/>
    </source>
</evidence>
<dbReference type="RefSeq" id="WP_006864409.1">
    <property type="nucleotide sequence ID" value="NZ_ACCL02000034.1"/>
</dbReference>
<organism evidence="3 4">
    <name type="scientific">Marvinbryantia formatexigens DSM 14469</name>
    <dbReference type="NCBI Taxonomy" id="478749"/>
    <lineage>
        <taxon>Bacteria</taxon>
        <taxon>Bacillati</taxon>
        <taxon>Bacillota</taxon>
        <taxon>Clostridia</taxon>
        <taxon>Lachnospirales</taxon>
        <taxon>Lachnospiraceae</taxon>
        <taxon>Marvinbryantia</taxon>
    </lineage>
</organism>
<dbReference type="AlphaFoldDB" id="C6LLV8"/>
<proteinExistence type="predicted"/>
<evidence type="ECO:0000259" key="2">
    <source>
        <dbReference type="Pfam" id="PF20791"/>
    </source>
</evidence>
<comment type="caution">
    <text evidence="3">The sequence shown here is derived from an EMBL/GenBank/DDBJ whole genome shotgun (WGS) entry which is preliminary data.</text>
</comment>
<dbReference type="eggNOG" id="COG3884">
    <property type="taxonomic scope" value="Bacteria"/>
</dbReference>
<accession>C6LLV8</accession>
<keyword evidence="4" id="KW-1185">Reference proteome</keyword>
<evidence type="ECO:0000313" key="4">
    <source>
        <dbReference type="Proteomes" id="UP000005561"/>
    </source>
</evidence>
<dbReference type="InterPro" id="IPR002864">
    <property type="entry name" value="Acyl-ACP_thioesterase_NHD"/>
</dbReference>
<dbReference type="STRING" id="168384.SAMN05660368_00887"/>
<gene>
    <name evidence="3" type="ORF">BRYFOR_09657</name>
</gene>
<dbReference type="SUPFAM" id="SSF54637">
    <property type="entry name" value="Thioesterase/thiol ester dehydrase-isomerase"/>
    <property type="match status" value="2"/>
</dbReference>